<dbReference type="InterPro" id="IPR006571">
    <property type="entry name" value="TLDc_dom"/>
</dbReference>
<protein>
    <submittedName>
        <fullName evidence="4">Uncharacterized protein LOC107223171</fullName>
    </submittedName>
</protein>
<evidence type="ECO:0000313" key="4">
    <source>
        <dbReference type="RefSeq" id="XP_046591041.1"/>
    </source>
</evidence>
<accession>A0ABM3FSQ7</accession>
<dbReference type="PROSITE" id="PS51886">
    <property type="entry name" value="TLDC"/>
    <property type="match status" value="1"/>
</dbReference>
<dbReference type="SMART" id="SM00584">
    <property type="entry name" value="TLDc"/>
    <property type="match status" value="1"/>
</dbReference>
<organism evidence="3 4">
    <name type="scientific">Neodiprion lecontei</name>
    <name type="common">Redheaded pine sawfly</name>
    <dbReference type="NCBI Taxonomy" id="441921"/>
    <lineage>
        <taxon>Eukaryota</taxon>
        <taxon>Metazoa</taxon>
        <taxon>Ecdysozoa</taxon>
        <taxon>Arthropoda</taxon>
        <taxon>Hexapoda</taxon>
        <taxon>Insecta</taxon>
        <taxon>Pterygota</taxon>
        <taxon>Neoptera</taxon>
        <taxon>Endopterygota</taxon>
        <taxon>Hymenoptera</taxon>
        <taxon>Tenthredinoidea</taxon>
        <taxon>Diprionidae</taxon>
        <taxon>Diprioninae</taxon>
        <taxon>Neodiprion</taxon>
    </lineage>
</organism>
<sequence>MGNQVIRGTMGGHKKAITVSSTGNDVTTKKGMSRSASGADIEHTSHTQFEPIDKLAKILTERSQQEESVNGVTENVFKRYMFPQYPKLAEKLFLFLHRQSKATTSHLGTSAFRQQIERFLSIMHDQTILENYVKMYAREGIDVVPEGLDDLLMVTYQLALDSSSGGPQRCPHIHRTIESVTKSCFHGKEVLSVSYVSNWLWQNCPRLFNGLHRYIVHAFTTAYRNGAALLSEVQSRPQLAPATPVLEQSAPLDGSKPLLPLSHVWLLSGSLPLCYTQAEISPTEGTQALIAKMAGPTYPSHWTLLYNSGQHGSGANRFIHHVLGYKGPTLLFLRGVSPEEGGDRPTYCICSAVEWRESHLYWGDEDSMVIELSPTFRIVERGPKLVYLNTMIRGYPQGVRAGSDPRNPCVDLDKSFQCLKLNGVPYRLDSLEAWGCGDRKSRELQLEIKKWQVKEAEKQRVVKLSTTDWLDHPDRYLLELGGRTSYNNADNR</sequence>
<evidence type="ECO:0000313" key="3">
    <source>
        <dbReference type="Proteomes" id="UP000829291"/>
    </source>
</evidence>
<evidence type="ECO:0000256" key="1">
    <source>
        <dbReference type="SAM" id="MobiDB-lite"/>
    </source>
</evidence>
<evidence type="ECO:0000259" key="2">
    <source>
        <dbReference type="PROSITE" id="PS51886"/>
    </source>
</evidence>
<dbReference type="GeneID" id="107223171"/>
<feature type="region of interest" description="Disordered" evidence="1">
    <location>
        <begin position="21"/>
        <end position="44"/>
    </location>
</feature>
<reference evidence="4" key="1">
    <citation type="submission" date="2025-08" db="UniProtKB">
        <authorList>
            <consortium name="RefSeq"/>
        </authorList>
    </citation>
    <scope>IDENTIFICATION</scope>
    <source>
        <tissue evidence="4">Thorax and Abdomen</tissue>
    </source>
</reference>
<feature type="domain" description="TLDc" evidence="2">
    <location>
        <begin position="276"/>
        <end position="437"/>
    </location>
</feature>
<keyword evidence="3" id="KW-1185">Reference proteome</keyword>
<dbReference type="Pfam" id="PF07534">
    <property type="entry name" value="TLD"/>
    <property type="match status" value="1"/>
</dbReference>
<gene>
    <name evidence="4" type="primary">LOC107223171</name>
</gene>
<dbReference type="RefSeq" id="XP_046591041.1">
    <property type="nucleotide sequence ID" value="XM_046735085.1"/>
</dbReference>
<proteinExistence type="predicted"/>
<name>A0ABM3FSQ7_NEOLC</name>
<dbReference type="Proteomes" id="UP000829291">
    <property type="component" value="Chromosome 3"/>
</dbReference>